<name>A0A2P2IM18_RHIMU</name>
<sequence length="29" mass="3149">MLKTPNAIANLSLWPSGNLTFIASSAWPF</sequence>
<protein>
    <submittedName>
        <fullName evidence="1">Uncharacterized protein</fullName>
    </submittedName>
</protein>
<accession>A0A2P2IM18</accession>
<proteinExistence type="predicted"/>
<reference evidence="1" key="1">
    <citation type="submission" date="2018-02" db="EMBL/GenBank/DDBJ databases">
        <title>Rhizophora mucronata_Transcriptome.</title>
        <authorList>
            <person name="Meera S.P."/>
            <person name="Sreeshan A."/>
            <person name="Augustine A."/>
        </authorList>
    </citation>
    <scope>NUCLEOTIDE SEQUENCE</scope>
    <source>
        <tissue evidence="1">Leaf</tissue>
    </source>
</reference>
<evidence type="ECO:0000313" key="1">
    <source>
        <dbReference type="EMBL" id="MBW82290.1"/>
    </source>
</evidence>
<dbReference type="EMBL" id="GGEC01001807">
    <property type="protein sequence ID" value="MBW82290.1"/>
    <property type="molecule type" value="Transcribed_RNA"/>
</dbReference>
<dbReference type="AlphaFoldDB" id="A0A2P2IM18"/>
<organism evidence="1">
    <name type="scientific">Rhizophora mucronata</name>
    <name type="common">Asiatic mangrove</name>
    <dbReference type="NCBI Taxonomy" id="61149"/>
    <lineage>
        <taxon>Eukaryota</taxon>
        <taxon>Viridiplantae</taxon>
        <taxon>Streptophyta</taxon>
        <taxon>Embryophyta</taxon>
        <taxon>Tracheophyta</taxon>
        <taxon>Spermatophyta</taxon>
        <taxon>Magnoliopsida</taxon>
        <taxon>eudicotyledons</taxon>
        <taxon>Gunneridae</taxon>
        <taxon>Pentapetalae</taxon>
        <taxon>rosids</taxon>
        <taxon>fabids</taxon>
        <taxon>Malpighiales</taxon>
        <taxon>Rhizophoraceae</taxon>
        <taxon>Rhizophora</taxon>
    </lineage>
</organism>